<feature type="compositionally biased region" description="Basic and acidic residues" evidence="1">
    <location>
        <begin position="76"/>
        <end position="86"/>
    </location>
</feature>
<sequence length="221" mass="24833">MPSLSESSQRARRGRRSSAACRIYSNGNTVLILVTASVQVLRKNFPTTIYSASAPLTLVIPYRGSPMNQEDNPTDAPDHVSESLKPESHSRSWSRLRALEALFRVIIACYCGHLIGRAYAGGYDRYIQKHSTSEQFNSLRVSLKILVPSALMLGYWASIGLAMIVEYRWKLLLSWCLIYQGILTQRGYFGADIWCWIAGVTLSCFGSGMAFLPSYRYQPEM</sequence>
<accession>A0A8H3H4U6</accession>
<protein>
    <submittedName>
        <fullName evidence="3">Uncharacterized protein</fullName>
    </submittedName>
</protein>
<dbReference type="Proteomes" id="UP000663861">
    <property type="component" value="Unassembled WGS sequence"/>
</dbReference>
<proteinExistence type="predicted"/>
<evidence type="ECO:0000256" key="2">
    <source>
        <dbReference type="SAM" id="Phobius"/>
    </source>
</evidence>
<keyword evidence="2" id="KW-1133">Transmembrane helix</keyword>
<feature type="transmembrane region" description="Helical" evidence="2">
    <location>
        <begin position="21"/>
        <end position="41"/>
    </location>
</feature>
<feature type="region of interest" description="Disordered" evidence="1">
    <location>
        <begin position="67"/>
        <end position="86"/>
    </location>
</feature>
<dbReference type="EMBL" id="CAJMWY010002058">
    <property type="protein sequence ID" value="CAE6480962.1"/>
    <property type="molecule type" value="Genomic_DNA"/>
</dbReference>
<comment type="caution">
    <text evidence="3">The sequence shown here is derived from an EMBL/GenBank/DDBJ whole genome shotgun (WGS) entry which is preliminary data.</text>
</comment>
<dbReference type="AlphaFoldDB" id="A0A8H3H4U6"/>
<gene>
    <name evidence="3" type="ORF">RDB_LOCUS98416</name>
</gene>
<evidence type="ECO:0000313" key="3">
    <source>
        <dbReference type="EMBL" id="CAE6480962.1"/>
    </source>
</evidence>
<organism evidence="3 4">
    <name type="scientific">Rhizoctonia solani</name>
    <dbReference type="NCBI Taxonomy" id="456999"/>
    <lineage>
        <taxon>Eukaryota</taxon>
        <taxon>Fungi</taxon>
        <taxon>Dikarya</taxon>
        <taxon>Basidiomycota</taxon>
        <taxon>Agaricomycotina</taxon>
        <taxon>Agaricomycetes</taxon>
        <taxon>Cantharellales</taxon>
        <taxon>Ceratobasidiaceae</taxon>
        <taxon>Rhizoctonia</taxon>
    </lineage>
</organism>
<feature type="transmembrane region" description="Helical" evidence="2">
    <location>
        <begin position="101"/>
        <end position="120"/>
    </location>
</feature>
<evidence type="ECO:0000256" key="1">
    <source>
        <dbReference type="SAM" id="MobiDB-lite"/>
    </source>
</evidence>
<keyword evidence="2" id="KW-0472">Membrane</keyword>
<evidence type="ECO:0000313" key="4">
    <source>
        <dbReference type="Proteomes" id="UP000663861"/>
    </source>
</evidence>
<feature type="transmembrane region" description="Helical" evidence="2">
    <location>
        <begin position="141"/>
        <end position="165"/>
    </location>
</feature>
<keyword evidence="2" id="KW-0812">Transmembrane</keyword>
<name>A0A8H3H4U6_9AGAM</name>
<feature type="transmembrane region" description="Helical" evidence="2">
    <location>
        <begin position="193"/>
        <end position="212"/>
    </location>
</feature>
<reference evidence="3" key="1">
    <citation type="submission" date="2021-01" db="EMBL/GenBank/DDBJ databases">
        <authorList>
            <person name="Kaushik A."/>
        </authorList>
    </citation>
    <scope>NUCLEOTIDE SEQUENCE</scope>
    <source>
        <strain evidence="3">AG4-RS23</strain>
    </source>
</reference>